<accession>A0A7S0H380</accession>
<evidence type="ECO:0000313" key="2">
    <source>
        <dbReference type="EMBL" id="CAD8456561.1"/>
    </source>
</evidence>
<keyword evidence="1" id="KW-0175">Coiled coil</keyword>
<protein>
    <submittedName>
        <fullName evidence="2">Uncharacterized protein</fullName>
    </submittedName>
</protein>
<dbReference type="EMBL" id="HBEM01022717">
    <property type="protein sequence ID" value="CAD8456561.1"/>
    <property type="molecule type" value="Transcribed_RNA"/>
</dbReference>
<dbReference type="PANTHER" id="PTHR35706">
    <property type="entry name" value="F14O23.11 PROTEIN"/>
    <property type="match status" value="1"/>
</dbReference>
<reference evidence="2" key="1">
    <citation type="submission" date="2021-01" db="EMBL/GenBank/DDBJ databases">
        <authorList>
            <person name="Corre E."/>
            <person name="Pelletier E."/>
            <person name="Niang G."/>
            <person name="Scheremetjew M."/>
            <person name="Finn R."/>
            <person name="Kale V."/>
            <person name="Holt S."/>
            <person name="Cochrane G."/>
            <person name="Meng A."/>
            <person name="Brown T."/>
            <person name="Cohen L."/>
        </authorList>
    </citation>
    <scope>NUCLEOTIDE SEQUENCE</scope>
    <source>
        <strain evidence="2">CCMP2058</strain>
    </source>
</reference>
<dbReference type="PANTHER" id="PTHR35706:SF1">
    <property type="entry name" value="EMBRYOGENESIS-LIKE PROTEIN"/>
    <property type="match status" value="1"/>
</dbReference>
<evidence type="ECO:0000256" key="1">
    <source>
        <dbReference type="SAM" id="Coils"/>
    </source>
</evidence>
<gene>
    <name evidence="2" type="ORF">LAMO00422_LOCUS15508</name>
</gene>
<dbReference type="InterPro" id="IPR053325">
    <property type="entry name" value="H3-Acetyl_Activator"/>
</dbReference>
<name>A0A7S0H380_9EUKA</name>
<organism evidence="2">
    <name type="scientific">Amorphochlora amoebiformis</name>
    <dbReference type="NCBI Taxonomy" id="1561963"/>
    <lineage>
        <taxon>Eukaryota</taxon>
        <taxon>Sar</taxon>
        <taxon>Rhizaria</taxon>
        <taxon>Cercozoa</taxon>
        <taxon>Chlorarachniophyceae</taxon>
        <taxon>Amorphochlora</taxon>
    </lineage>
</organism>
<feature type="coiled-coil region" evidence="1">
    <location>
        <begin position="95"/>
        <end position="142"/>
    </location>
</feature>
<proteinExistence type="predicted"/>
<sequence length="144" mass="16432">MASRMAVVARLALISSRFSKTIYRINMARVKGRTALGNVSIRRSFHATGRRRGEETLESKLGSLNSIFAEARMEIQDALDSADTVYFNEDAQIALEMTEEVLTMYEEILESIKDEKELKSVKTSWAMRIEQLKQEAKLLEDTDH</sequence>
<dbReference type="AlphaFoldDB" id="A0A7S0H380"/>